<reference evidence="9" key="1">
    <citation type="journal article" date="2017" name="Nat. Microbiol.">
        <title>Global analysis of biosynthetic gene clusters reveals vast potential of secondary metabolite production in Penicillium species.</title>
        <authorList>
            <person name="Nielsen J.C."/>
            <person name="Grijseels S."/>
            <person name="Prigent S."/>
            <person name="Ji B."/>
            <person name="Dainat J."/>
            <person name="Nielsen K.F."/>
            <person name="Frisvad J.C."/>
            <person name="Workman M."/>
            <person name="Nielsen J."/>
        </authorList>
    </citation>
    <scope>NUCLEOTIDE SEQUENCE [LARGE SCALE GENOMIC DNA]</scope>
    <source>
        <strain evidence="9">IBT 24891</strain>
    </source>
</reference>
<protein>
    <recommendedName>
        <fullName evidence="7">Major facilitator superfamily (MFS) profile domain-containing protein</fullName>
    </recommendedName>
</protein>
<sequence length="337" mass="37296">MDVESEAVRSNSSIFSVHKTQANTRLRKIADFRVLPLLLIAFASYQLDRTNVSSALTGGFASSISVDQNTINIGNQLMFLGVIVLEIPSNVILHRVGPRFWIGEQVFVFGVIAAMQIFIRDRTGFLVTRTILGLAEAGFIPGAMFTLSQWYSTEEITRRIAIFFFGMFGGTAVGPLLGAGLLKLDGKGGLAGWQWIFLVEGVWTIVVSFMLITFFPERSKYEQSLEDETKKSPASKIPAKVIFGTLSNNVYVFIFKFLDVLVTQTNKIVVMCATAGLMAGTQIFRQEDSDELYPNGLLIMIGLVILGLLLTGLQEIIYYVQNRKAERHGSQTALNIL</sequence>
<evidence type="ECO:0000313" key="8">
    <source>
        <dbReference type="EMBL" id="OQE26638.1"/>
    </source>
</evidence>
<evidence type="ECO:0000313" key="9">
    <source>
        <dbReference type="Proteomes" id="UP000191285"/>
    </source>
</evidence>
<dbReference type="EMBL" id="MLKD01000005">
    <property type="protein sequence ID" value="OQE26638.1"/>
    <property type="molecule type" value="Genomic_DNA"/>
</dbReference>
<dbReference type="Pfam" id="PF07690">
    <property type="entry name" value="MFS_1"/>
    <property type="match status" value="1"/>
</dbReference>
<keyword evidence="2" id="KW-0813">Transport</keyword>
<name>A0A1V6TJW8_9EURO</name>
<dbReference type="GO" id="GO:0016020">
    <property type="term" value="C:membrane"/>
    <property type="evidence" value="ECO:0007669"/>
    <property type="project" value="UniProtKB-SubCell"/>
</dbReference>
<feature type="domain" description="Major facilitator superfamily (MFS) profile" evidence="7">
    <location>
        <begin position="34"/>
        <end position="337"/>
    </location>
</feature>
<comment type="subcellular location">
    <subcellularLocation>
        <location evidence="1">Membrane</location>
        <topology evidence="1">Multi-pass membrane protein</topology>
    </subcellularLocation>
</comment>
<feature type="transmembrane region" description="Helical" evidence="6">
    <location>
        <begin position="297"/>
        <end position="320"/>
    </location>
</feature>
<dbReference type="Proteomes" id="UP000191285">
    <property type="component" value="Unassembled WGS sequence"/>
</dbReference>
<feature type="transmembrane region" description="Helical" evidence="6">
    <location>
        <begin position="29"/>
        <end position="47"/>
    </location>
</feature>
<keyword evidence="4 6" id="KW-1133">Transmembrane helix</keyword>
<dbReference type="OrthoDB" id="2985014at2759"/>
<keyword evidence="3 6" id="KW-0812">Transmembrane</keyword>
<keyword evidence="9" id="KW-1185">Reference proteome</keyword>
<dbReference type="Gene3D" id="1.20.1250.20">
    <property type="entry name" value="MFS general substrate transporter like domains"/>
    <property type="match status" value="1"/>
</dbReference>
<gene>
    <name evidence="8" type="ORF">PENSTE_c005G07450</name>
</gene>
<comment type="caution">
    <text evidence="8">The sequence shown here is derived from an EMBL/GenBank/DDBJ whole genome shotgun (WGS) entry which is preliminary data.</text>
</comment>
<dbReference type="InterPro" id="IPR036259">
    <property type="entry name" value="MFS_trans_sf"/>
</dbReference>
<keyword evidence="5 6" id="KW-0472">Membrane</keyword>
<evidence type="ECO:0000256" key="2">
    <source>
        <dbReference type="ARBA" id="ARBA00022448"/>
    </source>
</evidence>
<dbReference type="PANTHER" id="PTHR43791">
    <property type="entry name" value="PERMEASE-RELATED"/>
    <property type="match status" value="1"/>
</dbReference>
<dbReference type="STRING" id="303698.A0A1V6TJW8"/>
<dbReference type="SUPFAM" id="SSF103473">
    <property type="entry name" value="MFS general substrate transporter"/>
    <property type="match status" value="1"/>
</dbReference>
<evidence type="ECO:0000256" key="6">
    <source>
        <dbReference type="SAM" id="Phobius"/>
    </source>
</evidence>
<dbReference type="GO" id="GO:0022857">
    <property type="term" value="F:transmembrane transporter activity"/>
    <property type="evidence" value="ECO:0007669"/>
    <property type="project" value="InterPro"/>
</dbReference>
<evidence type="ECO:0000256" key="3">
    <source>
        <dbReference type="ARBA" id="ARBA00022692"/>
    </source>
</evidence>
<dbReference type="PANTHER" id="PTHR43791:SF32">
    <property type="entry name" value="MAJOR FACILITATOR SUPERFAMILY (MFS) PROFILE DOMAIN-CONTAINING PROTEIN"/>
    <property type="match status" value="1"/>
</dbReference>
<feature type="transmembrane region" description="Helical" evidence="6">
    <location>
        <begin position="160"/>
        <end position="181"/>
    </location>
</feature>
<dbReference type="AlphaFoldDB" id="A0A1V6TJW8"/>
<evidence type="ECO:0000256" key="4">
    <source>
        <dbReference type="ARBA" id="ARBA00022989"/>
    </source>
</evidence>
<evidence type="ECO:0000259" key="7">
    <source>
        <dbReference type="PROSITE" id="PS50850"/>
    </source>
</evidence>
<feature type="transmembrane region" description="Helical" evidence="6">
    <location>
        <begin position="125"/>
        <end position="148"/>
    </location>
</feature>
<feature type="transmembrane region" description="Helical" evidence="6">
    <location>
        <begin position="193"/>
        <end position="216"/>
    </location>
</feature>
<evidence type="ECO:0000256" key="1">
    <source>
        <dbReference type="ARBA" id="ARBA00004141"/>
    </source>
</evidence>
<dbReference type="InterPro" id="IPR011701">
    <property type="entry name" value="MFS"/>
</dbReference>
<dbReference type="InterPro" id="IPR020846">
    <property type="entry name" value="MFS_dom"/>
</dbReference>
<accession>A0A1V6TJW8</accession>
<feature type="transmembrane region" description="Helical" evidence="6">
    <location>
        <begin position="73"/>
        <end position="93"/>
    </location>
</feature>
<organism evidence="8 9">
    <name type="scientific">Penicillium steckii</name>
    <dbReference type="NCBI Taxonomy" id="303698"/>
    <lineage>
        <taxon>Eukaryota</taxon>
        <taxon>Fungi</taxon>
        <taxon>Dikarya</taxon>
        <taxon>Ascomycota</taxon>
        <taxon>Pezizomycotina</taxon>
        <taxon>Eurotiomycetes</taxon>
        <taxon>Eurotiomycetidae</taxon>
        <taxon>Eurotiales</taxon>
        <taxon>Aspergillaceae</taxon>
        <taxon>Penicillium</taxon>
    </lineage>
</organism>
<evidence type="ECO:0000256" key="5">
    <source>
        <dbReference type="ARBA" id="ARBA00023136"/>
    </source>
</evidence>
<feature type="transmembrane region" description="Helical" evidence="6">
    <location>
        <begin position="237"/>
        <end position="258"/>
    </location>
</feature>
<proteinExistence type="predicted"/>
<dbReference type="PROSITE" id="PS50850">
    <property type="entry name" value="MFS"/>
    <property type="match status" value="1"/>
</dbReference>
<feature type="transmembrane region" description="Helical" evidence="6">
    <location>
        <begin position="100"/>
        <end position="119"/>
    </location>
</feature>